<accession>A0A1Y5SYU5</accession>
<dbReference type="STRING" id="658057.SAMN04488032_11069"/>
<protein>
    <submittedName>
        <fullName evidence="2">PD-(D/E)XK nuclease superfamily protein</fullName>
    </submittedName>
</protein>
<proteinExistence type="predicted"/>
<dbReference type="InterPro" id="IPR011604">
    <property type="entry name" value="PDDEXK-like_dom_sf"/>
</dbReference>
<evidence type="ECO:0000313" key="3">
    <source>
        <dbReference type="Proteomes" id="UP000193307"/>
    </source>
</evidence>
<dbReference type="Proteomes" id="UP000193307">
    <property type="component" value="Unassembled WGS sequence"/>
</dbReference>
<feature type="domain" description="PD-(D/E)XK endonuclease-like" evidence="1">
    <location>
        <begin position="720"/>
        <end position="941"/>
    </location>
</feature>
<dbReference type="Pfam" id="PF12705">
    <property type="entry name" value="PDDEXK_1"/>
    <property type="match status" value="1"/>
</dbReference>
<dbReference type="RefSeq" id="WP_085849714.1">
    <property type="nucleotide sequence ID" value="NZ_FNZV01000010.1"/>
</dbReference>
<dbReference type="AlphaFoldDB" id="A0A1Y5SYU5"/>
<gene>
    <name evidence="2" type="ORF">PAM7971_02588</name>
</gene>
<dbReference type="Gene3D" id="3.90.320.10">
    <property type="match status" value="1"/>
</dbReference>
<dbReference type="OrthoDB" id="9780606at2"/>
<evidence type="ECO:0000313" key="2">
    <source>
        <dbReference type="EMBL" id="SLN51877.1"/>
    </source>
</evidence>
<dbReference type="InterPro" id="IPR027417">
    <property type="entry name" value="P-loop_NTPase"/>
</dbReference>
<keyword evidence="3" id="KW-1185">Reference proteome</keyword>
<name>A0A1Y5SYU5_9RHOB</name>
<sequence>MFQKTSTPRVYGLPCGVRFPFALKEGLLERLKSQSPDELARVEIFVNSSRVRTDLKLAFDDGRTQFLPKIRLITELGRDIAARDVVQGVSGLRRRLELSQLVAGFLDQEPDFAARASIYDLADSLAALLAEMHDEGVSPADLDTINIEDTSGHWTRARRFMSIISDFFDPTQDQPPMPEARLKMVVDLLGETWARTPPTHPIIVAGSTGSRGTTSAFMKLVASLPQGSVILPGFDFDVTEDTWQKIDESEAYEHPQARFSNFAKAVGISPKSVENWTPSVTANESRNRLISLALRPAPVTDQWMTEGPNFKNIDTACDDITLIEAPDARSEAVSIALALRKAAQDGQKAALITPDRALARHVTAVLDRWNIAPDDSAGIPLNQTPPGRLLRHVSGQLGRAVSSEQLLVLLKHPLVARGSYDQESIRGFHLLWTRKLEKHLRRYGPAFPAREDLLNWSQRPSETGSIDADLVIWAIWVSDIIEKLQDTGTQHLSDHLDHVIELAETLVSGPQSTDPRELWSHSAGREALRVVTDLQAEAQHGGVMTTHEFGALFNAIVGRGLARDPSPKHPDILIWGTLEARAQGAELVILGGLNETVWPASPTPDPWFSRDMRKQVGLLPPEQQIGLAAHDFQQAVGAKSVILSRAKRNAEAETVTSRWLIRLTNLLAGMSPQGADALSQMRARGDVFVEMARILERPSASVPMAQRPSPRPPTAARPRQLSVTRVETLVRDPYQIYASRVLRLNKLNPLTQSADPRDRGTAFHKVMEEFVAHTRDETTQEAAARLIATAERVLEETVLWPAARRVWLGRLKKIALPLVVREAENRTKGTPIATEIKGAFHFKDIDFSLTCEADRIDETAAGDYIIYDYKTGSPPSKKQTETLNMQLHLEAIILENSGFSGLNTGRVCEVAYLGLDGNTKETRLPLFPGDTMKVEERFRELIRNYDDPKQGYTSRRIVQSVSFTGDFDHLARVGEWAESDPPSPEDVQ</sequence>
<dbReference type="EMBL" id="FWFW01000008">
    <property type="protein sequence ID" value="SLN51877.1"/>
    <property type="molecule type" value="Genomic_DNA"/>
</dbReference>
<dbReference type="InterPro" id="IPR038726">
    <property type="entry name" value="PDDEXK_AddAB-type"/>
</dbReference>
<dbReference type="InterPro" id="IPR014153">
    <property type="entry name" value="Ds_break_AddB"/>
</dbReference>
<dbReference type="SUPFAM" id="SSF52540">
    <property type="entry name" value="P-loop containing nucleoside triphosphate hydrolases"/>
    <property type="match status" value="1"/>
</dbReference>
<evidence type="ECO:0000259" key="1">
    <source>
        <dbReference type="Pfam" id="PF12705"/>
    </source>
</evidence>
<dbReference type="NCBIfam" id="TIGR02786">
    <property type="entry name" value="addB_alphas"/>
    <property type="match status" value="1"/>
</dbReference>
<organism evidence="2 3">
    <name type="scientific">Pacificibacter marinus</name>
    <dbReference type="NCBI Taxonomy" id="658057"/>
    <lineage>
        <taxon>Bacteria</taxon>
        <taxon>Pseudomonadati</taxon>
        <taxon>Pseudomonadota</taxon>
        <taxon>Alphaproteobacteria</taxon>
        <taxon>Rhodobacterales</taxon>
        <taxon>Roseobacteraceae</taxon>
        <taxon>Pacificibacter</taxon>
    </lineage>
</organism>
<reference evidence="2 3" key="1">
    <citation type="submission" date="2017-03" db="EMBL/GenBank/DDBJ databases">
        <authorList>
            <person name="Afonso C.L."/>
            <person name="Miller P.J."/>
            <person name="Scott M.A."/>
            <person name="Spackman E."/>
            <person name="Goraichik I."/>
            <person name="Dimitrov K.M."/>
            <person name="Suarez D.L."/>
            <person name="Swayne D.E."/>
        </authorList>
    </citation>
    <scope>NUCLEOTIDE SEQUENCE [LARGE SCALE GENOMIC DNA]</scope>
    <source>
        <strain evidence="2 3">CECT 7971</strain>
    </source>
</reference>